<dbReference type="GO" id="GO:0005576">
    <property type="term" value="C:extracellular region"/>
    <property type="evidence" value="ECO:0007669"/>
    <property type="project" value="TreeGrafter"/>
</dbReference>
<proteinExistence type="inferred from homology"/>
<dbReference type="GO" id="GO:0030288">
    <property type="term" value="C:outer membrane-bounded periplasmic space"/>
    <property type="evidence" value="ECO:0007669"/>
    <property type="project" value="TreeGrafter"/>
</dbReference>
<name>A0A930W0Q9_9ACTN</name>
<keyword evidence="3" id="KW-0732">Signal</keyword>
<dbReference type="PROSITE" id="PS51318">
    <property type="entry name" value="TAT"/>
    <property type="match status" value="1"/>
</dbReference>
<dbReference type="PANTHER" id="PTHR30085">
    <property type="entry name" value="AMINO ACID ABC TRANSPORTER PERMEASE"/>
    <property type="match status" value="1"/>
</dbReference>
<dbReference type="Pfam" id="PF00497">
    <property type="entry name" value="SBP_bac_3"/>
    <property type="match status" value="1"/>
</dbReference>
<dbReference type="SMART" id="SM00062">
    <property type="entry name" value="PBPb"/>
    <property type="match status" value="1"/>
</dbReference>
<dbReference type="CDD" id="cd13694">
    <property type="entry name" value="PBP2_Cysteine"/>
    <property type="match status" value="1"/>
</dbReference>
<accession>A0A930W0Q9</accession>
<keyword evidence="2" id="KW-0813">Transport</keyword>
<dbReference type="InterPro" id="IPR006311">
    <property type="entry name" value="TAT_signal"/>
</dbReference>
<organism evidence="5 6">
    <name type="scientific">Lancefieldella parvula</name>
    <dbReference type="NCBI Taxonomy" id="1382"/>
    <lineage>
        <taxon>Bacteria</taxon>
        <taxon>Bacillati</taxon>
        <taxon>Actinomycetota</taxon>
        <taxon>Coriobacteriia</taxon>
        <taxon>Coriobacteriales</taxon>
        <taxon>Atopobiaceae</taxon>
        <taxon>Lancefieldella</taxon>
    </lineage>
</organism>
<dbReference type="Gene3D" id="3.40.190.10">
    <property type="entry name" value="Periplasmic binding protein-like II"/>
    <property type="match status" value="2"/>
</dbReference>
<evidence type="ECO:0000256" key="2">
    <source>
        <dbReference type="ARBA" id="ARBA00022448"/>
    </source>
</evidence>
<evidence type="ECO:0000256" key="1">
    <source>
        <dbReference type="ARBA" id="ARBA00010333"/>
    </source>
</evidence>
<evidence type="ECO:0000259" key="4">
    <source>
        <dbReference type="SMART" id="SM00062"/>
    </source>
</evidence>
<dbReference type="Proteomes" id="UP000772566">
    <property type="component" value="Unassembled WGS sequence"/>
</dbReference>
<gene>
    <name evidence="5" type="ORF">HXK23_03990</name>
</gene>
<protein>
    <submittedName>
        <fullName evidence="5">Cysteine ABC transporter substrate-binding protein</fullName>
    </submittedName>
</protein>
<evidence type="ECO:0000313" key="5">
    <source>
        <dbReference type="EMBL" id="MBF4809364.1"/>
    </source>
</evidence>
<dbReference type="GO" id="GO:0006865">
    <property type="term" value="P:amino acid transport"/>
    <property type="evidence" value="ECO:0007669"/>
    <property type="project" value="TreeGrafter"/>
</dbReference>
<dbReference type="SUPFAM" id="SSF53850">
    <property type="entry name" value="Periplasmic binding protein-like II"/>
    <property type="match status" value="1"/>
</dbReference>
<evidence type="ECO:0000313" key="6">
    <source>
        <dbReference type="Proteomes" id="UP000772566"/>
    </source>
</evidence>
<evidence type="ECO:0000256" key="3">
    <source>
        <dbReference type="ARBA" id="ARBA00022729"/>
    </source>
</evidence>
<sequence>MNFFENTSASLSRRAFLGASALSAAALLAACKKKDSDGAQGGSSDTDSKFRTLDDIKKAGTVNIGVFSDKAPFGYVDANGNYAGYDIVFAERLAKDMSVKINYIATDGQNRVPFLQSNKADIMLANFTVTDDRKEKVDFSLPYMKIKLGVVSPASAPITDVSQLDGKKLIVSKGTTAEVWFAKNAPKVELVKFDSYADAYNALLDGRGDAFSTDNTEVLAWIKSNPGFVVGIDDLGDSDTIAAAVHKGNSSLLEFINNEITGPLAEENFFHKAYEETLAPIYGDEVDPNTMVVEGGKI</sequence>
<reference evidence="5" key="1">
    <citation type="submission" date="2020-04" db="EMBL/GenBank/DDBJ databases">
        <title>Deep metagenomics examines the oral microbiome during advanced dental caries in children, revealing novel taxa and co-occurrences with host molecules.</title>
        <authorList>
            <person name="Baker J.L."/>
            <person name="Morton J.T."/>
            <person name="Dinis M."/>
            <person name="Alvarez R."/>
            <person name="Tran N.C."/>
            <person name="Knight R."/>
            <person name="Edlund A."/>
        </authorList>
    </citation>
    <scope>NUCLEOTIDE SEQUENCE</scope>
    <source>
        <strain evidence="5">JCVI_22A_bin.2</strain>
    </source>
</reference>
<dbReference type="PANTHER" id="PTHR30085:SF6">
    <property type="entry name" value="ABC TRANSPORTER GLUTAMINE-BINDING PROTEIN GLNH"/>
    <property type="match status" value="1"/>
</dbReference>
<comment type="caution">
    <text evidence="5">The sequence shown here is derived from an EMBL/GenBank/DDBJ whole genome shotgun (WGS) entry which is preliminary data.</text>
</comment>
<comment type="similarity">
    <text evidence="1">Belongs to the bacterial solute-binding protein 3 family.</text>
</comment>
<feature type="domain" description="Solute-binding protein family 3/N-terminal" evidence="4">
    <location>
        <begin position="61"/>
        <end position="281"/>
    </location>
</feature>
<dbReference type="InterPro" id="IPR051455">
    <property type="entry name" value="Bact_solute-bind_prot3"/>
</dbReference>
<dbReference type="AlphaFoldDB" id="A0A930W0Q9"/>
<dbReference type="InterPro" id="IPR001638">
    <property type="entry name" value="Solute-binding_3/MltF_N"/>
</dbReference>
<dbReference type="EMBL" id="JABZGT010000215">
    <property type="protein sequence ID" value="MBF4809364.1"/>
    <property type="molecule type" value="Genomic_DNA"/>
</dbReference>